<dbReference type="KEGG" id="pvo:PVOR_03705"/>
<reference evidence="1 2" key="1">
    <citation type="journal article" date="2010" name="BMC Genomics">
        <title>Genome sequence of the pattern forming Paenibacillus vortex bacterium reveals potential for thriving in complex environments.</title>
        <authorList>
            <person name="Sirota-Madi A."/>
            <person name="Olender T."/>
            <person name="Helman Y."/>
            <person name="Ingham C."/>
            <person name="Brainis I."/>
            <person name="Roth D."/>
            <person name="Hagi E."/>
            <person name="Brodsky L."/>
            <person name="Leshkowitz D."/>
            <person name="Galatenko V."/>
            <person name="Nikolaev V."/>
            <person name="Mugasimangalam R.C."/>
            <person name="Bransburg-Zabary S."/>
            <person name="Gutnick D.L."/>
            <person name="Lancet D."/>
            <person name="Ben-Jacob E."/>
        </authorList>
    </citation>
    <scope>NUCLEOTIDE SEQUENCE [LARGE SCALE GENOMIC DNA]</scope>
    <source>
        <strain evidence="1 2">V453</strain>
    </source>
</reference>
<sequence length="85" mass="10021">MTLQISLKREYDAINDKQYNITLSKILNEIFLMKNRLIRNDNIEKRIKKLGKNMKTINISVNKGNSLSTYLGPEDNYTDKLIRMK</sequence>
<gene>
    <name evidence="1" type="ORF">PVOR_03705</name>
</gene>
<dbReference type="Proteomes" id="UP000003094">
    <property type="component" value="Unassembled WGS sequence"/>
</dbReference>
<proteinExistence type="predicted"/>
<keyword evidence="2" id="KW-1185">Reference proteome</keyword>
<comment type="caution">
    <text evidence="1">The sequence shown here is derived from an EMBL/GenBank/DDBJ whole genome shotgun (WGS) entry which is preliminary data.</text>
</comment>
<accession>A0A2R9T1A8</accession>
<dbReference type="EMBL" id="ADHJ01000006">
    <property type="protein sequence ID" value="EFU43428.1"/>
    <property type="molecule type" value="Genomic_DNA"/>
</dbReference>
<organism evidence="1 2">
    <name type="scientific">Paenibacillus vortex V453</name>
    <dbReference type="NCBI Taxonomy" id="715225"/>
    <lineage>
        <taxon>Bacteria</taxon>
        <taxon>Bacillati</taxon>
        <taxon>Bacillota</taxon>
        <taxon>Bacilli</taxon>
        <taxon>Bacillales</taxon>
        <taxon>Paenibacillaceae</taxon>
        <taxon>Paenibacillus</taxon>
    </lineage>
</organism>
<dbReference type="AlphaFoldDB" id="A0A2R9T1A8"/>
<evidence type="ECO:0000313" key="1">
    <source>
        <dbReference type="EMBL" id="EFU43428.1"/>
    </source>
</evidence>
<protein>
    <submittedName>
        <fullName evidence="1">Uncharacterized protein</fullName>
    </submittedName>
</protein>
<name>A0A2R9T1A8_9BACL</name>
<evidence type="ECO:0000313" key="2">
    <source>
        <dbReference type="Proteomes" id="UP000003094"/>
    </source>
</evidence>